<dbReference type="InterPro" id="IPR003660">
    <property type="entry name" value="HAMP_dom"/>
</dbReference>
<dbReference type="FunFam" id="1.10.287.950:FF:000001">
    <property type="entry name" value="Methyl-accepting chemotaxis sensory transducer"/>
    <property type="match status" value="1"/>
</dbReference>
<evidence type="ECO:0000313" key="9">
    <source>
        <dbReference type="EMBL" id="SHO57076.1"/>
    </source>
</evidence>
<dbReference type="Proteomes" id="UP000184600">
    <property type="component" value="Unassembled WGS sequence"/>
</dbReference>
<dbReference type="AlphaFoldDB" id="A0A1M7YX54"/>
<evidence type="ECO:0000256" key="5">
    <source>
        <dbReference type="SAM" id="Coils"/>
    </source>
</evidence>
<dbReference type="SUPFAM" id="SSF58104">
    <property type="entry name" value="Methyl-accepting chemotaxis protein (MCP) signaling domain"/>
    <property type="match status" value="1"/>
</dbReference>
<dbReference type="PANTHER" id="PTHR32089">
    <property type="entry name" value="METHYL-ACCEPTING CHEMOTAXIS PROTEIN MCPB"/>
    <property type="match status" value="1"/>
</dbReference>
<keyword evidence="6" id="KW-1133">Transmembrane helix</keyword>
<keyword evidence="5" id="KW-0175">Coiled coil</keyword>
<gene>
    <name evidence="9" type="primary">pctB_9</name>
    <name evidence="9" type="ORF">VQ7734_02845</name>
</gene>
<dbReference type="GO" id="GO:0006935">
    <property type="term" value="P:chemotaxis"/>
    <property type="evidence" value="ECO:0007669"/>
    <property type="project" value="UniProtKB-ARBA"/>
</dbReference>
<dbReference type="GO" id="GO:0007165">
    <property type="term" value="P:signal transduction"/>
    <property type="evidence" value="ECO:0007669"/>
    <property type="project" value="UniProtKB-KW"/>
</dbReference>
<feature type="domain" description="HAMP" evidence="8">
    <location>
        <begin position="210"/>
        <end position="264"/>
    </location>
</feature>
<dbReference type="PANTHER" id="PTHR32089:SF112">
    <property type="entry name" value="LYSOZYME-LIKE PROTEIN-RELATED"/>
    <property type="match status" value="1"/>
</dbReference>
<dbReference type="Pfam" id="PF00015">
    <property type="entry name" value="MCPsignal"/>
    <property type="match status" value="1"/>
</dbReference>
<evidence type="ECO:0000259" key="7">
    <source>
        <dbReference type="PROSITE" id="PS50111"/>
    </source>
</evidence>
<dbReference type="InterPro" id="IPR004089">
    <property type="entry name" value="MCPsignal_dom"/>
</dbReference>
<keyword evidence="6" id="KW-0472">Membrane</keyword>
<evidence type="ECO:0000256" key="1">
    <source>
        <dbReference type="ARBA" id="ARBA00004370"/>
    </source>
</evidence>
<evidence type="ECO:0000256" key="2">
    <source>
        <dbReference type="ARBA" id="ARBA00023224"/>
    </source>
</evidence>
<dbReference type="Pfam" id="PF12729">
    <property type="entry name" value="4HB_MCP_1"/>
    <property type="match status" value="1"/>
</dbReference>
<evidence type="ECO:0000256" key="6">
    <source>
        <dbReference type="SAM" id="Phobius"/>
    </source>
</evidence>
<evidence type="ECO:0000313" key="10">
    <source>
        <dbReference type="Proteomes" id="UP000184600"/>
    </source>
</evidence>
<dbReference type="Gene3D" id="1.10.287.950">
    <property type="entry name" value="Methyl-accepting chemotaxis protein"/>
    <property type="match status" value="1"/>
</dbReference>
<feature type="transmembrane region" description="Helical" evidence="6">
    <location>
        <begin position="12"/>
        <end position="33"/>
    </location>
</feature>
<comment type="similarity">
    <text evidence="3">Belongs to the methyl-accepting chemotaxis (MCP) protein family.</text>
</comment>
<feature type="domain" description="Methyl-accepting transducer" evidence="7">
    <location>
        <begin position="269"/>
        <end position="505"/>
    </location>
</feature>
<sequence>MWKSLEFRYQIGTPLLLMTLILIGVSIFNVLGIKDLESDIKLFSSTLMPAQSSVLNADRDLYQALEAQQDILIMGSSVLNDAKERFDDNAQQVYDRMHKYLDKTAMFPEIHSKFSGFDNQFNHWRNRASRLFTLVQAGKQDEAVKEYLMLKKDFSTIRDQLDSAGELVGKIAEEKEDNAISLAVEREEWNIAFGIISVVIGAVFVYMIPKFISGALRSVQEKIEDISQGEGDLVTRLPADGDNELSLLERSVNMLLEQLQNLIKNAVRNVSELNRENTDLNQLIQKTGEISHSQVHHLDVLFESFEQINQAVKEISTNAQNTSSQSEDAKNAAASGMSLVDQNQGMNTELSRHFQSATDKIESLAEDTEQITSVLDVIRGIADQTNLLALNAAIEAARAGEQGRGFAVVADEVRTLAKRTQDSTEDIQSMISRLIQGVQETQQAMQAGSGLMGESVQMADTMHNAFQEIQQLVSVVQDMNIQIAAATEEQSSVIEDVNGRMHDLKAQTDESKNISDNVSASSHHVSDIARQLANSMGKFKV</sequence>
<evidence type="ECO:0000256" key="3">
    <source>
        <dbReference type="ARBA" id="ARBA00029447"/>
    </source>
</evidence>
<reference evidence="10" key="1">
    <citation type="submission" date="2016-12" db="EMBL/GenBank/DDBJ databases">
        <authorList>
            <person name="Rodrigo-Torres L."/>
            <person name="Arahal R.D."/>
            <person name="Lucena T."/>
        </authorList>
    </citation>
    <scope>NUCLEOTIDE SEQUENCE [LARGE SCALE GENOMIC DNA]</scope>
</reference>
<keyword evidence="6" id="KW-0812">Transmembrane</keyword>
<dbReference type="GO" id="GO:0016020">
    <property type="term" value="C:membrane"/>
    <property type="evidence" value="ECO:0007669"/>
    <property type="project" value="UniProtKB-SubCell"/>
</dbReference>
<dbReference type="RefSeq" id="WP_073583649.1">
    <property type="nucleotide sequence ID" value="NZ_AP024898.1"/>
</dbReference>
<proteinExistence type="inferred from homology"/>
<dbReference type="SMART" id="SM00283">
    <property type="entry name" value="MA"/>
    <property type="match status" value="1"/>
</dbReference>
<dbReference type="SMART" id="SM00304">
    <property type="entry name" value="HAMP"/>
    <property type="match status" value="1"/>
</dbReference>
<name>A0A1M7YX54_9VIBR</name>
<keyword evidence="2 4" id="KW-0807">Transducer</keyword>
<accession>A0A1M7YX54</accession>
<feature type="coiled-coil region" evidence="5">
    <location>
        <begin position="245"/>
        <end position="283"/>
    </location>
</feature>
<dbReference type="Pfam" id="PF00672">
    <property type="entry name" value="HAMP"/>
    <property type="match status" value="1"/>
</dbReference>
<dbReference type="EMBL" id="FRFG01000031">
    <property type="protein sequence ID" value="SHO57076.1"/>
    <property type="molecule type" value="Genomic_DNA"/>
</dbReference>
<feature type="transmembrane region" description="Helical" evidence="6">
    <location>
        <begin position="189"/>
        <end position="208"/>
    </location>
</feature>
<dbReference type="PROSITE" id="PS50111">
    <property type="entry name" value="CHEMOTAXIS_TRANSDUC_2"/>
    <property type="match status" value="1"/>
</dbReference>
<dbReference type="OrthoDB" id="2489132at2"/>
<keyword evidence="10" id="KW-1185">Reference proteome</keyword>
<protein>
    <submittedName>
        <fullName evidence="9">Methyl-accepting chemotaxis protein PctB</fullName>
    </submittedName>
</protein>
<dbReference type="InterPro" id="IPR024478">
    <property type="entry name" value="HlyB_4HB_MCP"/>
</dbReference>
<dbReference type="PROSITE" id="PS50885">
    <property type="entry name" value="HAMP"/>
    <property type="match status" value="1"/>
</dbReference>
<dbReference type="STRING" id="1117707.VQ7734_02845"/>
<organism evidence="9 10">
    <name type="scientific">Vibrio quintilis</name>
    <dbReference type="NCBI Taxonomy" id="1117707"/>
    <lineage>
        <taxon>Bacteria</taxon>
        <taxon>Pseudomonadati</taxon>
        <taxon>Pseudomonadota</taxon>
        <taxon>Gammaproteobacteria</taxon>
        <taxon>Vibrionales</taxon>
        <taxon>Vibrionaceae</taxon>
        <taxon>Vibrio</taxon>
    </lineage>
</organism>
<comment type="subcellular location">
    <subcellularLocation>
        <location evidence="1">Membrane</location>
    </subcellularLocation>
</comment>
<evidence type="ECO:0000259" key="8">
    <source>
        <dbReference type="PROSITE" id="PS50885"/>
    </source>
</evidence>
<dbReference type="CDD" id="cd11386">
    <property type="entry name" value="MCP_signal"/>
    <property type="match status" value="1"/>
</dbReference>
<evidence type="ECO:0000256" key="4">
    <source>
        <dbReference type="PROSITE-ProRule" id="PRU00284"/>
    </source>
</evidence>